<dbReference type="Proteomes" id="UP000054538">
    <property type="component" value="Unassembled WGS sequence"/>
</dbReference>
<feature type="compositionally biased region" description="Basic and acidic residues" evidence="1">
    <location>
        <begin position="1"/>
        <end position="56"/>
    </location>
</feature>
<reference evidence="3" key="2">
    <citation type="submission" date="2015-01" db="EMBL/GenBank/DDBJ databases">
        <title>Evolutionary Origins and Diversification of the Mycorrhizal Mutualists.</title>
        <authorList>
            <consortium name="DOE Joint Genome Institute"/>
            <consortium name="Mycorrhizal Genomics Consortium"/>
            <person name="Kohler A."/>
            <person name="Kuo A."/>
            <person name="Nagy L.G."/>
            <person name="Floudas D."/>
            <person name="Copeland A."/>
            <person name="Barry K.W."/>
            <person name="Cichocki N."/>
            <person name="Veneault-Fourrey C."/>
            <person name="LaButti K."/>
            <person name="Lindquist E.A."/>
            <person name="Lipzen A."/>
            <person name="Lundell T."/>
            <person name="Morin E."/>
            <person name="Murat C."/>
            <person name="Riley R."/>
            <person name="Ohm R."/>
            <person name="Sun H."/>
            <person name="Tunlid A."/>
            <person name="Henrissat B."/>
            <person name="Grigoriev I.V."/>
            <person name="Hibbett D.S."/>
            <person name="Martin F."/>
        </authorList>
    </citation>
    <scope>NUCLEOTIDE SEQUENCE [LARGE SCALE GENOMIC DNA]</scope>
    <source>
        <strain evidence="3">Ve08.2h10</strain>
    </source>
</reference>
<accession>A0A0D0C377</accession>
<evidence type="ECO:0000313" key="3">
    <source>
        <dbReference type="Proteomes" id="UP000054538"/>
    </source>
</evidence>
<organism evidence="2 3">
    <name type="scientific">Paxillus rubicundulus Ve08.2h10</name>
    <dbReference type="NCBI Taxonomy" id="930991"/>
    <lineage>
        <taxon>Eukaryota</taxon>
        <taxon>Fungi</taxon>
        <taxon>Dikarya</taxon>
        <taxon>Basidiomycota</taxon>
        <taxon>Agaricomycotina</taxon>
        <taxon>Agaricomycetes</taxon>
        <taxon>Agaricomycetidae</taxon>
        <taxon>Boletales</taxon>
        <taxon>Paxilineae</taxon>
        <taxon>Paxillaceae</taxon>
        <taxon>Paxillus</taxon>
    </lineage>
</organism>
<evidence type="ECO:0000256" key="1">
    <source>
        <dbReference type="SAM" id="MobiDB-lite"/>
    </source>
</evidence>
<sequence>MSVRDVNDKKSRYRNENVKEKAEMRRNGEAEEQRNGGRRSGGTEERRNGETEKADLVRSGFRRGGVDLRGTEYNRGPRCKSDQREAGPSGFSGTSSSGTVNYLPDSHSLIGDWWWCVIFYVDASPGSWHSTFIHNNMISIKSPKGLYDYALATFSTPDGNLPKVDSYKYLGIEMQRNLPESRMTGGNELDFVKNQAKKGEKALNAIRPLLRNPDWPLPVKVALIRTLVMSVMIYGAEWVGYKQLHARPIQRVISKAMKLAMGNSSKSNAFDYMTLSYELGIQTVEEEQASLRARLSAKLQFTQGIKTWLKTLYDQPLVSRQRTWVSTTKIWEKTTLRGLNKYDGNPLRPWAAKGHEYEIHTRCNRYRLDAVDHMRDARNTVDKNGAPTADPPDGVHRYAHGLVPIHYDPVREWSMQIIETRDAQTKTPEEWLYIANIRDCVLECAMTVNRTVNWAFYNQWGFGATRGYLRASTAIPSLTKGITCRVRTARYIHLHDSIESLREQLYLRPDIVLEDNRDRNRQPDGLERVPLMRGIVIHLVGGVINYNFNVNYHIGFGALDELPQGQTSHGYTYVCQFLEEVLPCYVTALFGKRSPYFTNKDDVVSSYTYSEAGDHADQDNTDSLCSIEQPVDEGNL</sequence>
<keyword evidence="3" id="KW-1185">Reference proteome</keyword>
<feature type="region of interest" description="Disordered" evidence="1">
    <location>
        <begin position="1"/>
        <end position="98"/>
    </location>
</feature>
<name>A0A0D0C377_9AGAM</name>
<proteinExistence type="predicted"/>
<dbReference type="InParanoid" id="A0A0D0C377"/>
<gene>
    <name evidence="2" type="ORF">PAXRUDRAFT_17386</name>
</gene>
<dbReference type="EMBL" id="KN826910">
    <property type="protein sequence ID" value="KIK77612.1"/>
    <property type="molecule type" value="Genomic_DNA"/>
</dbReference>
<evidence type="ECO:0000313" key="2">
    <source>
        <dbReference type="EMBL" id="KIK77612.1"/>
    </source>
</evidence>
<dbReference type="STRING" id="930991.A0A0D0C377"/>
<reference evidence="2 3" key="1">
    <citation type="submission" date="2014-04" db="EMBL/GenBank/DDBJ databases">
        <authorList>
            <consortium name="DOE Joint Genome Institute"/>
            <person name="Kuo A."/>
            <person name="Kohler A."/>
            <person name="Jargeat P."/>
            <person name="Nagy L.G."/>
            <person name="Floudas D."/>
            <person name="Copeland A."/>
            <person name="Barry K.W."/>
            <person name="Cichocki N."/>
            <person name="Veneault-Fourrey C."/>
            <person name="LaButti K."/>
            <person name="Lindquist E.A."/>
            <person name="Lipzen A."/>
            <person name="Lundell T."/>
            <person name="Morin E."/>
            <person name="Murat C."/>
            <person name="Sun H."/>
            <person name="Tunlid A."/>
            <person name="Henrissat B."/>
            <person name="Grigoriev I.V."/>
            <person name="Hibbett D.S."/>
            <person name="Martin F."/>
            <person name="Nordberg H.P."/>
            <person name="Cantor M.N."/>
            <person name="Hua S.X."/>
        </authorList>
    </citation>
    <scope>NUCLEOTIDE SEQUENCE [LARGE SCALE GENOMIC DNA]</scope>
    <source>
        <strain evidence="2 3">Ve08.2h10</strain>
    </source>
</reference>
<dbReference type="OrthoDB" id="3269595at2759"/>
<feature type="compositionally biased region" description="Low complexity" evidence="1">
    <location>
        <begin position="87"/>
        <end position="98"/>
    </location>
</feature>
<dbReference type="HOGENOM" id="CLU_430254_0_0_1"/>
<protein>
    <submittedName>
        <fullName evidence="2">Uncharacterized protein</fullName>
    </submittedName>
</protein>
<dbReference type="AlphaFoldDB" id="A0A0D0C377"/>